<name>A0AAV4QM05_CAEEX</name>
<protein>
    <submittedName>
        <fullName evidence="1">Uncharacterized protein</fullName>
    </submittedName>
</protein>
<sequence length="106" mass="11776">MCKLLSARISSPFIVGGAFYLHLKRSLSNSIPQGIKSIRRVWQCGPQKNSRGFRTITSSKAGVAPSYYTVIPSHFPYPPTPLFEPFCQKKKERGWGVGCHFGGENS</sequence>
<keyword evidence="2" id="KW-1185">Reference proteome</keyword>
<dbReference type="EMBL" id="BPLR01006528">
    <property type="protein sequence ID" value="GIY10455.1"/>
    <property type="molecule type" value="Genomic_DNA"/>
</dbReference>
<gene>
    <name evidence="1" type="ORF">CEXT_181891</name>
</gene>
<accession>A0AAV4QM05</accession>
<comment type="caution">
    <text evidence="1">The sequence shown here is derived from an EMBL/GenBank/DDBJ whole genome shotgun (WGS) entry which is preliminary data.</text>
</comment>
<evidence type="ECO:0000313" key="1">
    <source>
        <dbReference type="EMBL" id="GIY10455.1"/>
    </source>
</evidence>
<dbReference type="Proteomes" id="UP001054945">
    <property type="component" value="Unassembled WGS sequence"/>
</dbReference>
<organism evidence="1 2">
    <name type="scientific">Caerostris extrusa</name>
    <name type="common">Bark spider</name>
    <name type="synonym">Caerostris bankana</name>
    <dbReference type="NCBI Taxonomy" id="172846"/>
    <lineage>
        <taxon>Eukaryota</taxon>
        <taxon>Metazoa</taxon>
        <taxon>Ecdysozoa</taxon>
        <taxon>Arthropoda</taxon>
        <taxon>Chelicerata</taxon>
        <taxon>Arachnida</taxon>
        <taxon>Araneae</taxon>
        <taxon>Araneomorphae</taxon>
        <taxon>Entelegynae</taxon>
        <taxon>Araneoidea</taxon>
        <taxon>Araneidae</taxon>
        <taxon>Caerostris</taxon>
    </lineage>
</organism>
<reference evidence="1 2" key="1">
    <citation type="submission" date="2021-06" db="EMBL/GenBank/DDBJ databases">
        <title>Caerostris extrusa draft genome.</title>
        <authorList>
            <person name="Kono N."/>
            <person name="Arakawa K."/>
        </authorList>
    </citation>
    <scope>NUCLEOTIDE SEQUENCE [LARGE SCALE GENOMIC DNA]</scope>
</reference>
<evidence type="ECO:0000313" key="2">
    <source>
        <dbReference type="Proteomes" id="UP001054945"/>
    </source>
</evidence>
<proteinExistence type="predicted"/>
<dbReference type="AlphaFoldDB" id="A0AAV4QM05"/>